<dbReference type="AlphaFoldDB" id="A0A9Q0TVB3"/>
<feature type="domain" description="NTF2" evidence="3">
    <location>
        <begin position="17"/>
        <end position="135"/>
    </location>
</feature>
<gene>
    <name evidence="4" type="ORF">OIU79_006321</name>
</gene>
<dbReference type="InterPro" id="IPR032710">
    <property type="entry name" value="NTF2-like_dom_sf"/>
</dbReference>
<proteinExistence type="predicted"/>
<name>A0A9Q0TVB3_SALPP</name>
<dbReference type="PANTHER" id="PTHR10693:SF45">
    <property type="entry name" value="NUCLEAR TRANSPORT FACTOR 2 (NTF2) FAMILY PROTEIN WITH RNA BINDING (RRM-RBD-RNP MOTIFS) DOMAIN-CONTAINING PROTEIN"/>
    <property type="match status" value="1"/>
</dbReference>
<dbReference type="SUPFAM" id="SSF54427">
    <property type="entry name" value="NTF2-like"/>
    <property type="match status" value="1"/>
</dbReference>
<dbReference type="PANTHER" id="PTHR10693">
    <property type="entry name" value="RAS GTPASE-ACTIVATING PROTEIN-BINDING PROTEIN"/>
    <property type="match status" value="1"/>
</dbReference>
<dbReference type="Gene3D" id="3.30.70.330">
    <property type="match status" value="1"/>
</dbReference>
<dbReference type="InterPro" id="IPR035979">
    <property type="entry name" value="RBD_domain_sf"/>
</dbReference>
<dbReference type="CDD" id="cd00780">
    <property type="entry name" value="NTF2"/>
    <property type="match status" value="1"/>
</dbReference>
<protein>
    <recommendedName>
        <fullName evidence="3">NTF2 domain-containing protein</fullName>
    </recommendedName>
</protein>
<dbReference type="InterPro" id="IPR039539">
    <property type="entry name" value="Ras_GTPase_bind_prot"/>
</dbReference>
<dbReference type="GO" id="GO:0003729">
    <property type="term" value="F:mRNA binding"/>
    <property type="evidence" value="ECO:0007669"/>
    <property type="project" value="TreeGrafter"/>
</dbReference>
<dbReference type="OrthoDB" id="339151at2759"/>
<dbReference type="Gene3D" id="3.10.450.50">
    <property type="match status" value="1"/>
</dbReference>
<keyword evidence="5" id="KW-1185">Reference proteome</keyword>
<dbReference type="GO" id="GO:0005829">
    <property type="term" value="C:cytosol"/>
    <property type="evidence" value="ECO:0007669"/>
    <property type="project" value="TreeGrafter"/>
</dbReference>
<feature type="compositionally biased region" description="Polar residues" evidence="2">
    <location>
        <begin position="163"/>
        <end position="178"/>
    </location>
</feature>
<evidence type="ECO:0000313" key="5">
    <source>
        <dbReference type="Proteomes" id="UP001151532"/>
    </source>
</evidence>
<dbReference type="SUPFAM" id="SSF54928">
    <property type="entry name" value="RNA-binding domain, RBD"/>
    <property type="match status" value="1"/>
</dbReference>
<dbReference type="FunFam" id="3.10.450.50:FF:000003">
    <property type="entry name" value="Nuclear transport factor 2 family protein"/>
    <property type="match status" value="1"/>
</dbReference>
<dbReference type="InterPro" id="IPR018222">
    <property type="entry name" value="Nuclear_transport_factor_2_euk"/>
</dbReference>
<evidence type="ECO:0000256" key="2">
    <source>
        <dbReference type="SAM" id="MobiDB-lite"/>
    </source>
</evidence>
<feature type="region of interest" description="Disordered" evidence="2">
    <location>
        <begin position="140"/>
        <end position="199"/>
    </location>
</feature>
<reference evidence="4" key="2">
    <citation type="journal article" date="2023" name="Int. J. Mol. Sci.">
        <title>De Novo Assembly and Annotation of 11 Diverse Shrub Willow (Salix) Genomes Reveals Novel Gene Organization in Sex-Linked Regions.</title>
        <authorList>
            <person name="Hyden B."/>
            <person name="Feng K."/>
            <person name="Yates T.B."/>
            <person name="Jawdy S."/>
            <person name="Cereghino C."/>
            <person name="Smart L.B."/>
            <person name="Muchero W."/>
        </authorList>
    </citation>
    <scope>NUCLEOTIDE SEQUENCE</scope>
    <source>
        <tissue evidence="4">Shoot tip</tissue>
    </source>
</reference>
<evidence type="ECO:0000313" key="4">
    <source>
        <dbReference type="EMBL" id="KAJ6718400.1"/>
    </source>
</evidence>
<evidence type="ECO:0000256" key="1">
    <source>
        <dbReference type="ARBA" id="ARBA00022884"/>
    </source>
</evidence>
<organism evidence="4 5">
    <name type="scientific">Salix purpurea</name>
    <name type="common">Purple osier willow</name>
    <dbReference type="NCBI Taxonomy" id="77065"/>
    <lineage>
        <taxon>Eukaryota</taxon>
        <taxon>Viridiplantae</taxon>
        <taxon>Streptophyta</taxon>
        <taxon>Embryophyta</taxon>
        <taxon>Tracheophyta</taxon>
        <taxon>Spermatophyta</taxon>
        <taxon>Magnoliopsida</taxon>
        <taxon>eudicotyledons</taxon>
        <taxon>Gunneridae</taxon>
        <taxon>Pentapetalae</taxon>
        <taxon>rosids</taxon>
        <taxon>fabids</taxon>
        <taxon>Malpighiales</taxon>
        <taxon>Salicaceae</taxon>
        <taxon>Saliceae</taxon>
        <taxon>Salix</taxon>
    </lineage>
</organism>
<accession>A0A9Q0TVB3</accession>
<dbReference type="GO" id="GO:1990904">
    <property type="term" value="C:ribonucleoprotein complex"/>
    <property type="evidence" value="ECO:0007669"/>
    <property type="project" value="TreeGrafter"/>
</dbReference>
<evidence type="ECO:0000259" key="3">
    <source>
        <dbReference type="PROSITE" id="PS50177"/>
    </source>
</evidence>
<dbReference type="EMBL" id="JAPFFK010000014">
    <property type="protein sequence ID" value="KAJ6718400.1"/>
    <property type="molecule type" value="Genomic_DNA"/>
</dbReference>
<reference evidence="4" key="1">
    <citation type="submission" date="2022-11" db="EMBL/GenBank/DDBJ databases">
        <authorList>
            <person name="Hyden B.L."/>
            <person name="Feng K."/>
            <person name="Yates T."/>
            <person name="Jawdy S."/>
            <person name="Smart L.B."/>
            <person name="Muchero W."/>
        </authorList>
    </citation>
    <scope>NUCLEOTIDE SEQUENCE</scope>
    <source>
        <tissue evidence="4">Shoot tip</tissue>
    </source>
</reference>
<comment type="caution">
    <text evidence="4">The sequence shown here is derived from an EMBL/GenBank/DDBJ whole genome shotgun (WGS) entry which is preliminary data.</text>
</comment>
<dbReference type="InterPro" id="IPR012677">
    <property type="entry name" value="Nucleotide-bd_a/b_plait_sf"/>
</dbReference>
<dbReference type="PROSITE" id="PS50177">
    <property type="entry name" value="NTF2_DOMAIN"/>
    <property type="match status" value="1"/>
</dbReference>
<dbReference type="InterPro" id="IPR002075">
    <property type="entry name" value="NTF2_dom"/>
</dbReference>
<dbReference type="Proteomes" id="UP001151532">
    <property type="component" value="Chromosome 10"/>
</dbReference>
<dbReference type="Pfam" id="PF02136">
    <property type="entry name" value="NTF2"/>
    <property type="match status" value="1"/>
</dbReference>
<sequence>MATQVDESTVKLDPKVVGNAFAEQYYNTLSKSPELLHNFYNDASFIGRPDSDGSMSPISTLEEIKNLILSLDYKNCVVEIQSVDSQESYGNGVMVLVTGIFAGQDCTRQKYTQAFFLVPQDDGRRYYVLNDILRYVEESENKEVSDEDNIAPTTPVSPCAEPTSISNHSVSADMSTTLEEGDDQGKESGHALDNGEIPTHEKEAVVEEVVATQNDPHPIAEAVVSSVQEDAPKKSYASVANALNFKTQPFQKRVSPVKPVKQSPVAVPPVVSSHQTVSHPPSDNSVEINNNSAAVEGYSIFVANLPMDATVDQLVQTFSRFGAIKPNGVQVRSYKLDKELFWFCGI</sequence>
<keyword evidence="1" id="KW-0694">RNA-binding</keyword>